<dbReference type="Pfam" id="PF03242">
    <property type="entry name" value="LEA_3a"/>
    <property type="match status" value="1"/>
</dbReference>
<dbReference type="Proteomes" id="UP000436088">
    <property type="component" value="Unassembled WGS sequence"/>
</dbReference>
<dbReference type="AlphaFoldDB" id="A0A6A2XSK4"/>
<organism evidence="2 3">
    <name type="scientific">Hibiscus syriacus</name>
    <name type="common">Rose of Sharon</name>
    <dbReference type="NCBI Taxonomy" id="106335"/>
    <lineage>
        <taxon>Eukaryota</taxon>
        <taxon>Viridiplantae</taxon>
        <taxon>Streptophyta</taxon>
        <taxon>Embryophyta</taxon>
        <taxon>Tracheophyta</taxon>
        <taxon>Spermatophyta</taxon>
        <taxon>Magnoliopsida</taxon>
        <taxon>eudicotyledons</taxon>
        <taxon>Gunneridae</taxon>
        <taxon>Pentapetalae</taxon>
        <taxon>rosids</taxon>
        <taxon>malvids</taxon>
        <taxon>Malvales</taxon>
        <taxon>Malvaceae</taxon>
        <taxon>Malvoideae</taxon>
        <taxon>Hibiscus</taxon>
    </lineage>
</organism>
<evidence type="ECO:0000256" key="1">
    <source>
        <dbReference type="ARBA" id="ARBA00007086"/>
    </source>
</evidence>
<evidence type="ECO:0000313" key="3">
    <source>
        <dbReference type="Proteomes" id="UP000436088"/>
    </source>
</evidence>
<proteinExistence type="inferred from homology"/>
<evidence type="ECO:0000313" key="2">
    <source>
        <dbReference type="EMBL" id="KAE8679601.1"/>
    </source>
</evidence>
<name>A0A6A2XSK4_HIBSY</name>
<protein>
    <submittedName>
        <fullName evidence="2">Protein CYPRO4-like</fullName>
    </submittedName>
</protein>
<dbReference type="OrthoDB" id="1936089at2759"/>
<dbReference type="GO" id="GO:0006950">
    <property type="term" value="P:response to stress"/>
    <property type="evidence" value="ECO:0007669"/>
    <property type="project" value="TreeGrafter"/>
</dbReference>
<dbReference type="GO" id="GO:0005739">
    <property type="term" value="C:mitochondrion"/>
    <property type="evidence" value="ECO:0007669"/>
    <property type="project" value="TreeGrafter"/>
</dbReference>
<gene>
    <name evidence="2" type="ORF">F3Y22_tig00111398pilonHSYRG00195</name>
</gene>
<dbReference type="PANTHER" id="PTHR33509">
    <property type="entry name" value="LATE EMBRYOGENIS ABUNDANT PROTEIN 2-RELATED"/>
    <property type="match status" value="1"/>
</dbReference>
<reference evidence="2" key="1">
    <citation type="submission" date="2019-09" db="EMBL/GenBank/DDBJ databases">
        <title>Draft genome information of white flower Hibiscus syriacus.</title>
        <authorList>
            <person name="Kim Y.-M."/>
        </authorList>
    </citation>
    <scope>NUCLEOTIDE SEQUENCE [LARGE SCALE GENOMIC DNA]</scope>
    <source>
        <strain evidence="2">YM2019G1</strain>
    </source>
</reference>
<dbReference type="PANTHER" id="PTHR33509:SF5">
    <property type="entry name" value="PROTEIN SENESCENCE-ASSOCIATED GENE 21, MITOCHONDRIAL"/>
    <property type="match status" value="1"/>
</dbReference>
<sequence>MSRSFSNAKLFSSFLVDGISNVISRRGYVATSQGLLSNGVKEAAAARNAAVFKITGEDMAAAATKENVNWVPDPKTGFYRPENSDSEICPAELRATLLKRN</sequence>
<comment type="caution">
    <text evidence="2">The sequence shown here is derived from an EMBL/GenBank/DDBJ whole genome shotgun (WGS) entry which is preliminary data.</text>
</comment>
<accession>A0A6A2XSK4</accession>
<keyword evidence="3" id="KW-1185">Reference proteome</keyword>
<comment type="similarity">
    <text evidence="1">Belongs to the LEA type 3 family.</text>
</comment>
<dbReference type="InterPro" id="IPR004926">
    <property type="entry name" value="LEA_3a"/>
</dbReference>
<dbReference type="EMBL" id="VEPZ02001330">
    <property type="protein sequence ID" value="KAE8679601.1"/>
    <property type="molecule type" value="Genomic_DNA"/>
</dbReference>